<dbReference type="RefSeq" id="WP_090035218.1">
    <property type="nucleotide sequence ID" value="NZ_BONM01000043.1"/>
</dbReference>
<evidence type="ECO:0000313" key="2">
    <source>
        <dbReference type="EMBL" id="SFB42032.1"/>
    </source>
</evidence>
<gene>
    <name evidence="2" type="ORF">SAMN05421867_1246</name>
</gene>
<feature type="region of interest" description="Disordered" evidence="1">
    <location>
        <begin position="1"/>
        <end position="25"/>
    </location>
</feature>
<accession>A0A1I1AWX8</accession>
<evidence type="ECO:0000256" key="1">
    <source>
        <dbReference type="SAM" id="MobiDB-lite"/>
    </source>
</evidence>
<organism evidence="2 3">
    <name type="scientific">Cellulomonas marina</name>
    <dbReference type="NCBI Taxonomy" id="988821"/>
    <lineage>
        <taxon>Bacteria</taxon>
        <taxon>Bacillati</taxon>
        <taxon>Actinomycetota</taxon>
        <taxon>Actinomycetes</taxon>
        <taxon>Micrococcales</taxon>
        <taxon>Cellulomonadaceae</taxon>
        <taxon>Cellulomonas</taxon>
    </lineage>
</organism>
<dbReference type="STRING" id="988821.SAMN05421867_1246"/>
<dbReference type="OrthoDB" id="4868979at2"/>
<sequence>MASQRPATPRHLPNSPFAAARAAAAATRIELEPGDRVSHDRHGLGRTVRLEGDRNAIVDFGGDLRRVALDSPRLERL</sequence>
<reference evidence="3" key="1">
    <citation type="submission" date="2016-10" db="EMBL/GenBank/DDBJ databases">
        <authorList>
            <person name="Varghese N."/>
            <person name="Submissions S."/>
        </authorList>
    </citation>
    <scope>NUCLEOTIDE SEQUENCE [LARGE SCALE GENOMIC DNA]</scope>
    <source>
        <strain evidence="3">CGMCC 4.6945</strain>
    </source>
</reference>
<name>A0A1I1AWX8_9CELL</name>
<dbReference type="AlphaFoldDB" id="A0A1I1AWX8"/>
<protein>
    <submittedName>
        <fullName evidence="2">Uncharacterized protein</fullName>
    </submittedName>
</protein>
<dbReference type="EMBL" id="FOKA01000024">
    <property type="protein sequence ID" value="SFB42032.1"/>
    <property type="molecule type" value="Genomic_DNA"/>
</dbReference>
<proteinExistence type="predicted"/>
<evidence type="ECO:0000313" key="3">
    <source>
        <dbReference type="Proteomes" id="UP000199012"/>
    </source>
</evidence>
<keyword evidence="3" id="KW-1185">Reference proteome</keyword>
<dbReference type="Proteomes" id="UP000199012">
    <property type="component" value="Unassembled WGS sequence"/>
</dbReference>